<accession>A0A9P1NS05</accession>
<sequence length="104" mass="12009">MKREKHHRIRAHRKALETHSLPRIPPPPAEICAYLSQPGAKERALKNRGTVSAAHFCHGTHPCRPRYWFPVFDAIPLRRKKSTVFVANSPAATRRHVIEERMET</sequence>
<evidence type="ECO:0000313" key="2">
    <source>
        <dbReference type="EMBL" id="CCD03546.1"/>
    </source>
</evidence>
<evidence type="ECO:0000313" key="3">
    <source>
        <dbReference type="Proteomes" id="UP000007319"/>
    </source>
</evidence>
<organism evidence="2 3">
    <name type="scientific">Azospirillum baldaniorum</name>
    <dbReference type="NCBI Taxonomy" id="1064539"/>
    <lineage>
        <taxon>Bacteria</taxon>
        <taxon>Pseudomonadati</taxon>
        <taxon>Pseudomonadota</taxon>
        <taxon>Alphaproteobacteria</taxon>
        <taxon>Rhodospirillales</taxon>
        <taxon>Azospirillaceae</taxon>
        <taxon>Azospirillum</taxon>
    </lineage>
</organism>
<feature type="region of interest" description="Disordered" evidence="1">
    <location>
        <begin position="1"/>
        <end position="24"/>
    </location>
</feature>
<feature type="compositionally biased region" description="Basic residues" evidence="1">
    <location>
        <begin position="1"/>
        <end position="13"/>
    </location>
</feature>
<gene>
    <name evidence="2" type="ORF">AZOBR_p460057</name>
</gene>
<keyword evidence="2" id="KW-0614">Plasmid</keyword>
<proteinExistence type="predicted"/>
<dbReference type="AlphaFoldDB" id="A0A9P1NS05"/>
<reference evidence="2 3" key="1">
    <citation type="journal article" date="2011" name="PLoS Genet.">
        <title>Azospirillum genomes reveal transition of bacteria from aquatic to terrestrial environments.</title>
        <authorList>
            <person name="Wisniewski-Dye F."/>
            <person name="Borziak K."/>
            <person name="Khalsa-Moyers G."/>
            <person name="Alexandre G."/>
            <person name="Sukharnikov L.O."/>
            <person name="Wuichet K."/>
            <person name="Hurst G.B."/>
            <person name="McDonald W.H."/>
            <person name="Robertson J.S."/>
            <person name="Barbe V."/>
            <person name="Calteau A."/>
            <person name="Rouy Z."/>
            <person name="Mangenot S."/>
            <person name="Prigent-Combaret C."/>
            <person name="Normand P."/>
            <person name="Boyer M."/>
            <person name="Siguier P."/>
            <person name="Dessaux Y."/>
            <person name="Elmerich C."/>
            <person name="Condemine G."/>
            <person name="Krishnen G."/>
            <person name="Kennedy I."/>
            <person name="Paterson A.H."/>
            <person name="Gonzalez V."/>
            <person name="Mavingui P."/>
            <person name="Zhulin I.B."/>
        </authorList>
    </citation>
    <scope>NUCLEOTIDE SEQUENCE [LARGE SCALE GENOMIC DNA]</scope>
    <source>
        <strain evidence="2 3">Sp245</strain>
    </source>
</reference>
<name>A0A9P1NS05_9PROT</name>
<keyword evidence="3" id="KW-1185">Reference proteome</keyword>
<dbReference type="EMBL" id="HE577331">
    <property type="protein sequence ID" value="CCD03546.1"/>
    <property type="molecule type" value="Genomic_DNA"/>
</dbReference>
<dbReference type="KEGG" id="abs:AZOBR_p460057"/>
<protein>
    <submittedName>
        <fullName evidence="2">Uncharacterized protein</fullName>
    </submittedName>
</protein>
<dbReference type="Proteomes" id="UP000007319">
    <property type="component" value="Plasmid AZOBR_p4"/>
</dbReference>
<evidence type="ECO:0000256" key="1">
    <source>
        <dbReference type="SAM" id="MobiDB-lite"/>
    </source>
</evidence>
<geneLocation type="plasmid" evidence="2 3">
    <name>AZOBR_p4</name>
</geneLocation>